<keyword evidence="3" id="KW-1185">Reference proteome</keyword>
<feature type="transmembrane region" description="Helical" evidence="1">
    <location>
        <begin position="48"/>
        <end position="68"/>
    </location>
</feature>
<evidence type="ECO:0000313" key="2">
    <source>
        <dbReference type="EMBL" id="AXI76854.1"/>
    </source>
</evidence>
<dbReference type="Proteomes" id="UP000249340">
    <property type="component" value="Chromosome"/>
</dbReference>
<reference evidence="3" key="1">
    <citation type="submission" date="2018-07" db="EMBL/GenBank/DDBJ databases">
        <title>Streptacidiphilus bronchialis DSM 106435 chromosome.</title>
        <authorList>
            <person name="Batra D."/>
            <person name="Gulvik C.A."/>
        </authorList>
    </citation>
    <scope>NUCLEOTIDE SEQUENCE [LARGE SCALE GENOMIC DNA]</scope>
    <source>
        <strain evidence="3">DSM 106435</strain>
    </source>
</reference>
<sequence length="83" mass="8784">MKHHLKHLSGLTAVTALLPLLLGVHLLRHRVDRTRRAVREGDRGAISIELALAIIALVAVAGGVVLALTTLADNVTAKIPADK</sequence>
<keyword evidence="1" id="KW-1133">Transmembrane helix</keyword>
<organism evidence="2 3">
    <name type="scientific">Peterkaempfera bronchialis</name>
    <dbReference type="NCBI Taxonomy" id="2126346"/>
    <lineage>
        <taxon>Bacteria</taxon>
        <taxon>Bacillati</taxon>
        <taxon>Actinomycetota</taxon>
        <taxon>Actinomycetes</taxon>
        <taxon>Kitasatosporales</taxon>
        <taxon>Streptomycetaceae</taxon>
        <taxon>Peterkaempfera</taxon>
    </lineage>
</organism>
<feature type="transmembrane region" description="Helical" evidence="1">
    <location>
        <begin position="6"/>
        <end position="27"/>
    </location>
</feature>
<dbReference type="EMBL" id="CP031264">
    <property type="protein sequence ID" value="AXI76854.1"/>
    <property type="molecule type" value="Genomic_DNA"/>
</dbReference>
<dbReference type="RefSeq" id="WP_111494609.1">
    <property type="nucleotide sequence ID" value="NZ_CP031264.1"/>
</dbReference>
<keyword evidence="1" id="KW-0472">Membrane</keyword>
<dbReference type="AlphaFoldDB" id="A0A345SSZ9"/>
<name>A0A345SSZ9_9ACTN</name>
<accession>A0A345SSZ9</accession>
<protein>
    <submittedName>
        <fullName evidence="2">Uncharacterized protein</fullName>
    </submittedName>
</protein>
<gene>
    <name evidence="2" type="ORF">C7M71_004660</name>
</gene>
<evidence type="ECO:0000256" key="1">
    <source>
        <dbReference type="SAM" id="Phobius"/>
    </source>
</evidence>
<dbReference type="KEGG" id="stri:C7M71_004660"/>
<evidence type="ECO:0000313" key="3">
    <source>
        <dbReference type="Proteomes" id="UP000249340"/>
    </source>
</evidence>
<keyword evidence="1" id="KW-0812">Transmembrane</keyword>
<proteinExistence type="predicted"/>